<evidence type="ECO:0000256" key="1">
    <source>
        <dbReference type="SAM" id="MobiDB-lite"/>
    </source>
</evidence>
<accession>A0AAV2YQJ9</accession>
<organism evidence="2 3">
    <name type="scientific">Lagenidium giganteum</name>
    <dbReference type="NCBI Taxonomy" id="4803"/>
    <lineage>
        <taxon>Eukaryota</taxon>
        <taxon>Sar</taxon>
        <taxon>Stramenopiles</taxon>
        <taxon>Oomycota</taxon>
        <taxon>Peronosporomycetes</taxon>
        <taxon>Pythiales</taxon>
        <taxon>Pythiaceae</taxon>
    </lineage>
</organism>
<keyword evidence="3" id="KW-1185">Reference proteome</keyword>
<gene>
    <name evidence="2" type="ORF">N0F65_008298</name>
</gene>
<name>A0AAV2YQJ9_9STRA</name>
<evidence type="ECO:0000313" key="3">
    <source>
        <dbReference type="Proteomes" id="UP001146120"/>
    </source>
</evidence>
<dbReference type="Proteomes" id="UP001146120">
    <property type="component" value="Unassembled WGS sequence"/>
</dbReference>
<feature type="region of interest" description="Disordered" evidence="1">
    <location>
        <begin position="141"/>
        <end position="161"/>
    </location>
</feature>
<sequence length="186" mass="20905">MQSHWGMMRHADAGAWADAFVSAKFYSNVEKPEKSFLDAWQRSWSKSWREIVDASQSTTSSSNKGESVEDPLQWELLRACSSTGSRLLSDFYNLVLERDYDRFFLDEAGNRVTGEYLNRIVIINDYFNPNATHRDDSEAQAMTSEKQTYTDRHSTLSAGSEATAATVSAHADPQCLRGILTTVSSN</sequence>
<comment type="caution">
    <text evidence="2">The sequence shown here is derived from an EMBL/GenBank/DDBJ whole genome shotgun (WGS) entry which is preliminary data.</text>
</comment>
<proteinExistence type="predicted"/>
<reference evidence="2" key="1">
    <citation type="submission" date="2022-11" db="EMBL/GenBank/DDBJ databases">
        <authorList>
            <person name="Morgan W.R."/>
            <person name="Tartar A."/>
        </authorList>
    </citation>
    <scope>NUCLEOTIDE SEQUENCE</scope>
    <source>
        <strain evidence="2">ARSEF 373</strain>
    </source>
</reference>
<reference evidence="2" key="2">
    <citation type="journal article" date="2023" name="Microbiol Resour">
        <title>Decontamination and Annotation of the Draft Genome Sequence of the Oomycete Lagenidium giganteum ARSEF 373.</title>
        <authorList>
            <person name="Morgan W.R."/>
            <person name="Tartar A."/>
        </authorList>
    </citation>
    <scope>NUCLEOTIDE SEQUENCE</scope>
    <source>
        <strain evidence="2">ARSEF 373</strain>
    </source>
</reference>
<protein>
    <submittedName>
        <fullName evidence="2">Uncharacterized protein</fullName>
    </submittedName>
</protein>
<evidence type="ECO:0000313" key="2">
    <source>
        <dbReference type="EMBL" id="DAZ96265.1"/>
    </source>
</evidence>
<dbReference type="AlphaFoldDB" id="A0AAV2YQJ9"/>
<dbReference type="EMBL" id="DAKRPA010000172">
    <property type="protein sequence ID" value="DAZ96265.1"/>
    <property type="molecule type" value="Genomic_DNA"/>
</dbReference>